<feature type="short sequence motif" description="Q motif" evidence="5">
    <location>
        <begin position="7"/>
        <end position="35"/>
    </location>
</feature>
<name>A0A8S1QKK4_PARPR</name>
<evidence type="ECO:0000256" key="4">
    <source>
        <dbReference type="ARBA" id="ARBA00022840"/>
    </source>
</evidence>
<dbReference type="GO" id="GO:0003676">
    <property type="term" value="F:nucleic acid binding"/>
    <property type="evidence" value="ECO:0007669"/>
    <property type="project" value="InterPro"/>
</dbReference>
<gene>
    <name evidence="9" type="ORF">PPRIM_AZ9-3.1.T1700036</name>
</gene>
<dbReference type="PROSITE" id="PS51194">
    <property type="entry name" value="HELICASE_CTER"/>
    <property type="match status" value="1"/>
</dbReference>
<keyword evidence="2" id="KW-0378">Hydrolase</keyword>
<evidence type="ECO:0000256" key="1">
    <source>
        <dbReference type="ARBA" id="ARBA00022741"/>
    </source>
</evidence>
<dbReference type="InterPro" id="IPR014014">
    <property type="entry name" value="RNA_helicase_DEAD_Q_motif"/>
</dbReference>
<evidence type="ECO:0000259" key="7">
    <source>
        <dbReference type="PROSITE" id="PS51194"/>
    </source>
</evidence>
<evidence type="ECO:0008006" key="11">
    <source>
        <dbReference type="Google" id="ProtNLM"/>
    </source>
</evidence>
<comment type="caution">
    <text evidence="9">The sequence shown here is derived from an EMBL/GenBank/DDBJ whole genome shotgun (WGS) entry which is preliminary data.</text>
</comment>
<dbReference type="CDD" id="cd18787">
    <property type="entry name" value="SF2_C_DEAD"/>
    <property type="match status" value="1"/>
</dbReference>
<evidence type="ECO:0000313" key="9">
    <source>
        <dbReference type="EMBL" id="CAD8116243.1"/>
    </source>
</evidence>
<dbReference type="Proteomes" id="UP000688137">
    <property type="component" value="Unassembled WGS sequence"/>
</dbReference>
<dbReference type="SMART" id="SM00487">
    <property type="entry name" value="DEXDc"/>
    <property type="match status" value="1"/>
</dbReference>
<dbReference type="Pfam" id="PF00271">
    <property type="entry name" value="Helicase_C"/>
    <property type="match status" value="1"/>
</dbReference>
<proteinExistence type="predicted"/>
<dbReference type="OMA" id="IMIFTDT"/>
<sequence length="431" mass="49269">MNSGEYKKFEELGLDQWLLKLCWKIDYKEPRPIQVLSIPPLLQGKNVLISSQTGSGKTAAFSFPILQTLSQDPYGIFAIILTASRELAVQIAEQIQIFGASVNLRLALLIGGLSSSKQVKQLGQIPHIIIGTPGRCSELLSIDVNFQKYIKNVKYFILDEVDRLLEPQIWDDIKKVYQQCESPQIALVSATLNNVTNQLKDEFEGINFVECINNPEQKVSETIKHKFVLMPDLVKDYYFIHLMKKLEGASTIVFAPTCRKCHELNELLNHFEIKSTCLHSMLPQHERISNLRAYRSQKTQVLVATDVASRGLDIPNVKFVINWNVPKVESDYVHRVGRTGRAGRRGTAITMMTQFDVERVLAIENLIKLKMEEIKFNEEKVLANMTDVTKAIKTIKIKMQQDGTTEKFLDFQKKKVKSKQKRKESQEEEQQ</sequence>
<dbReference type="CDD" id="cd17955">
    <property type="entry name" value="DEADc_DDX49"/>
    <property type="match status" value="1"/>
</dbReference>
<keyword evidence="10" id="KW-1185">Reference proteome</keyword>
<protein>
    <recommendedName>
        <fullName evidence="11">RNA helicase</fullName>
    </recommendedName>
</protein>
<evidence type="ECO:0000256" key="3">
    <source>
        <dbReference type="ARBA" id="ARBA00022806"/>
    </source>
</evidence>
<dbReference type="SMART" id="SM00490">
    <property type="entry name" value="HELICc"/>
    <property type="match status" value="1"/>
</dbReference>
<dbReference type="GO" id="GO:0016787">
    <property type="term" value="F:hydrolase activity"/>
    <property type="evidence" value="ECO:0007669"/>
    <property type="project" value="UniProtKB-KW"/>
</dbReference>
<dbReference type="InterPro" id="IPR014001">
    <property type="entry name" value="Helicase_ATP-bd"/>
</dbReference>
<dbReference type="AlphaFoldDB" id="A0A8S1QKK4"/>
<feature type="domain" description="DEAD-box RNA helicase Q" evidence="8">
    <location>
        <begin position="7"/>
        <end position="35"/>
    </location>
</feature>
<dbReference type="GO" id="GO:0003724">
    <property type="term" value="F:RNA helicase activity"/>
    <property type="evidence" value="ECO:0007669"/>
    <property type="project" value="InterPro"/>
</dbReference>
<feature type="domain" description="Helicase ATP-binding" evidence="6">
    <location>
        <begin position="38"/>
        <end position="210"/>
    </location>
</feature>
<keyword evidence="3" id="KW-0347">Helicase</keyword>
<organism evidence="9 10">
    <name type="scientific">Paramecium primaurelia</name>
    <dbReference type="NCBI Taxonomy" id="5886"/>
    <lineage>
        <taxon>Eukaryota</taxon>
        <taxon>Sar</taxon>
        <taxon>Alveolata</taxon>
        <taxon>Ciliophora</taxon>
        <taxon>Intramacronucleata</taxon>
        <taxon>Oligohymenophorea</taxon>
        <taxon>Peniculida</taxon>
        <taxon>Parameciidae</taxon>
        <taxon>Paramecium</taxon>
    </lineage>
</organism>
<dbReference type="GO" id="GO:0005829">
    <property type="term" value="C:cytosol"/>
    <property type="evidence" value="ECO:0007669"/>
    <property type="project" value="TreeGrafter"/>
</dbReference>
<dbReference type="Pfam" id="PF00270">
    <property type="entry name" value="DEAD"/>
    <property type="match status" value="1"/>
</dbReference>
<dbReference type="PANTHER" id="PTHR47959:SF24">
    <property type="entry name" value="ATP-DEPENDENT RNA HELICASE"/>
    <property type="match status" value="1"/>
</dbReference>
<feature type="domain" description="Helicase C-terminal" evidence="7">
    <location>
        <begin position="238"/>
        <end position="382"/>
    </location>
</feature>
<accession>A0A8S1QKK4</accession>
<reference evidence="9" key="1">
    <citation type="submission" date="2021-01" db="EMBL/GenBank/DDBJ databases">
        <authorList>
            <consortium name="Genoscope - CEA"/>
            <person name="William W."/>
        </authorList>
    </citation>
    <scope>NUCLEOTIDE SEQUENCE</scope>
</reference>
<dbReference type="GO" id="GO:0005524">
    <property type="term" value="F:ATP binding"/>
    <property type="evidence" value="ECO:0007669"/>
    <property type="project" value="UniProtKB-KW"/>
</dbReference>
<dbReference type="InterPro" id="IPR011545">
    <property type="entry name" value="DEAD/DEAH_box_helicase_dom"/>
</dbReference>
<dbReference type="PANTHER" id="PTHR47959">
    <property type="entry name" value="ATP-DEPENDENT RNA HELICASE RHLE-RELATED"/>
    <property type="match status" value="1"/>
</dbReference>
<keyword evidence="1" id="KW-0547">Nucleotide-binding</keyword>
<evidence type="ECO:0000259" key="8">
    <source>
        <dbReference type="PROSITE" id="PS51195"/>
    </source>
</evidence>
<dbReference type="InterPro" id="IPR050079">
    <property type="entry name" value="DEAD_box_RNA_helicase"/>
</dbReference>
<dbReference type="InterPro" id="IPR001650">
    <property type="entry name" value="Helicase_C-like"/>
</dbReference>
<evidence type="ECO:0000256" key="5">
    <source>
        <dbReference type="PROSITE-ProRule" id="PRU00552"/>
    </source>
</evidence>
<dbReference type="PROSITE" id="PS51195">
    <property type="entry name" value="Q_MOTIF"/>
    <property type="match status" value="1"/>
</dbReference>
<dbReference type="EMBL" id="CAJJDM010000179">
    <property type="protein sequence ID" value="CAD8116243.1"/>
    <property type="molecule type" value="Genomic_DNA"/>
</dbReference>
<evidence type="ECO:0000313" key="10">
    <source>
        <dbReference type="Proteomes" id="UP000688137"/>
    </source>
</evidence>
<dbReference type="PROSITE" id="PS51192">
    <property type="entry name" value="HELICASE_ATP_BIND_1"/>
    <property type="match status" value="1"/>
</dbReference>
<keyword evidence="4" id="KW-0067">ATP-binding</keyword>
<evidence type="ECO:0000256" key="2">
    <source>
        <dbReference type="ARBA" id="ARBA00022801"/>
    </source>
</evidence>
<evidence type="ECO:0000259" key="6">
    <source>
        <dbReference type="PROSITE" id="PS51192"/>
    </source>
</evidence>